<dbReference type="PROSITE" id="PS00108">
    <property type="entry name" value="PROTEIN_KINASE_ST"/>
    <property type="match status" value="1"/>
</dbReference>
<feature type="domain" description="Protein kinase" evidence="3">
    <location>
        <begin position="29"/>
        <end position="302"/>
    </location>
</feature>
<dbReference type="InterPro" id="IPR011009">
    <property type="entry name" value="Kinase-like_dom_sf"/>
</dbReference>
<dbReference type="RefSeq" id="WP_380623046.1">
    <property type="nucleotide sequence ID" value="NZ_JBHSDK010000021.1"/>
</dbReference>
<dbReference type="InterPro" id="IPR000719">
    <property type="entry name" value="Prot_kinase_dom"/>
</dbReference>
<feature type="compositionally biased region" description="Basic and acidic residues" evidence="1">
    <location>
        <begin position="450"/>
        <end position="466"/>
    </location>
</feature>
<feature type="transmembrane region" description="Helical" evidence="2">
    <location>
        <begin position="545"/>
        <end position="562"/>
    </location>
</feature>
<dbReference type="PANTHER" id="PTHR44329:SF214">
    <property type="entry name" value="PROTEIN KINASE DOMAIN-CONTAINING PROTEIN"/>
    <property type="match status" value="1"/>
</dbReference>
<dbReference type="InterPro" id="IPR051681">
    <property type="entry name" value="Ser/Thr_Kinases-Pseudokinases"/>
</dbReference>
<dbReference type="Proteomes" id="UP001595823">
    <property type="component" value="Unassembled WGS sequence"/>
</dbReference>
<dbReference type="Pfam" id="PF00069">
    <property type="entry name" value="Pkinase"/>
    <property type="match status" value="1"/>
</dbReference>
<keyword evidence="4" id="KW-0418">Kinase</keyword>
<dbReference type="SMART" id="SM00220">
    <property type="entry name" value="S_TKc"/>
    <property type="match status" value="1"/>
</dbReference>
<feature type="compositionally biased region" description="Low complexity" evidence="1">
    <location>
        <begin position="418"/>
        <end position="433"/>
    </location>
</feature>
<protein>
    <submittedName>
        <fullName evidence="4">Serine/threonine protein kinase</fullName>
    </submittedName>
</protein>
<keyword evidence="2" id="KW-0472">Membrane</keyword>
<dbReference type="EMBL" id="JBHSDK010000021">
    <property type="protein sequence ID" value="MFC4336788.1"/>
    <property type="molecule type" value="Genomic_DNA"/>
</dbReference>
<feature type="transmembrane region" description="Helical" evidence="2">
    <location>
        <begin position="480"/>
        <end position="497"/>
    </location>
</feature>
<organism evidence="4 5">
    <name type="scientific">Salininema proteolyticum</name>
    <dbReference type="NCBI Taxonomy" id="1607685"/>
    <lineage>
        <taxon>Bacteria</taxon>
        <taxon>Bacillati</taxon>
        <taxon>Actinomycetota</taxon>
        <taxon>Actinomycetes</taxon>
        <taxon>Glycomycetales</taxon>
        <taxon>Glycomycetaceae</taxon>
        <taxon>Salininema</taxon>
    </lineage>
</organism>
<evidence type="ECO:0000313" key="4">
    <source>
        <dbReference type="EMBL" id="MFC4336788.1"/>
    </source>
</evidence>
<comment type="caution">
    <text evidence="4">The sequence shown here is derived from an EMBL/GenBank/DDBJ whole genome shotgun (WGS) entry which is preliminary data.</text>
</comment>
<evidence type="ECO:0000256" key="1">
    <source>
        <dbReference type="SAM" id="MobiDB-lite"/>
    </source>
</evidence>
<proteinExistence type="predicted"/>
<evidence type="ECO:0000256" key="2">
    <source>
        <dbReference type="SAM" id="Phobius"/>
    </source>
</evidence>
<feature type="transmembrane region" description="Helical" evidence="2">
    <location>
        <begin position="509"/>
        <end position="533"/>
    </location>
</feature>
<keyword evidence="2" id="KW-1133">Transmembrane helix</keyword>
<dbReference type="PROSITE" id="PS50011">
    <property type="entry name" value="PROTEIN_KINASE_DOM"/>
    <property type="match status" value="1"/>
</dbReference>
<keyword evidence="2" id="KW-0812">Transmembrane</keyword>
<keyword evidence="5" id="KW-1185">Reference proteome</keyword>
<reference evidence="5" key="1">
    <citation type="journal article" date="2019" name="Int. J. Syst. Evol. Microbiol.">
        <title>The Global Catalogue of Microorganisms (GCM) 10K type strain sequencing project: providing services to taxonomists for standard genome sequencing and annotation.</title>
        <authorList>
            <consortium name="The Broad Institute Genomics Platform"/>
            <consortium name="The Broad Institute Genome Sequencing Center for Infectious Disease"/>
            <person name="Wu L."/>
            <person name="Ma J."/>
        </authorList>
    </citation>
    <scope>NUCLEOTIDE SEQUENCE [LARGE SCALE GENOMIC DNA]</scope>
    <source>
        <strain evidence="5">IBRC-M 10908</strain>
    </source>
</reference>
<evidence type="ECO:0000259" key="3">
    <source>
        <dbReference type="PROSITE" id="PS50011"/>
    </source>
</evidence>
<keyword evidence="4" id="KW-0723">Serine/threonine-protein kinase</keyword>
<gene>
    <name evidence="4" type="ORF">ACFPET_16425</name>
</gene>
<evidence type="ECO:0000313" key="5">
    <source>
        <dbReference type="Proteomes" id="UP001595823"/>
    </source>
</evidence>
<feature type="region of interest" description="Disordered" evidence="1">
    <location>
        <begin position="407"/>
        <end position="474"/>
    </location>
</feature>
<dbReference type="InterPro" id="IPR008271">
    <property type="entry name" value="Ser/Thr_kinase_AS"/>
</dbReference>
<sequence length="577" mass="62100">MTIQPPTQSSDLNLVCGPVDPMQGSDESYRITRLLGSGGQADVYQAVRMSGGIQSAPVSVKVFRLNPEIDPQQQYKSWDKGDAVLMDLHSRGVSNICRRIDAFYGHRPHQPGAPLHGEQVPYQVLEYLPGHDLKDYLAQRVGRVDGPSVLHSVAGVLRDLHEPGGAHPILHMDIKPGNIIVGPDRSAKIIDFTGARYHSPSHLTTISYTRETAGPEAYEGRVGPSYDVHGFGSIAFYLITGATARTDSQDAIFPGSAPATPWARLRQHPYLESNPQLRDHLNAPLADRPADRPTTAELPRWIAELAEMVNRSRVPDLGVDWRGGPEKTPHMGVPMGAATTMNRPGGAMGAAGMAGAAGAGAAAMGGGHAAGQGAAVYGSANAAAPYGAHPSPPEATKVNPAALPPLQLDNERERPHGRVQVPEGQPGQGREPGPQQPDHRQGPSPQQMDQGREQAPRERDEREEHPLLGPPGSMRRGMEFTVIGTIFAAIMWLLWILDGDSAVEQGAVFFVMAFTVALGLFFLLRTLGGIFWGRMMGANRRTARLAHLASGGFMVAVGIGWLQQVSWGFLDFGWLPF</sequence>
<name>A0ABV8U268_9ACTN</name>
<accession>A0ABV8U268</accession>
<keyword evidence="4" id="KW-0808">Transferase</keyword>
<dbReference type="SUPFAM" id="SSF56112">
    <property type="entry name" value="Protein kinase-like (PK-like)"/>
    <property type="match status" value="1"/>
</dbReference>
<dbReference type="PANTHER" id="PTHR44329">
    <property type="entry name" value="SERINE/THREONINE-PROTEIN KINASE TNNI3K-RELATED"/>
    <property type="match status" value="1"/>
</dbReference>
<dbReference type="GO" id="GO:0004674">
    <property type="term" value="F:protein serine/threonine kinase activity"/>
    <property type="evidence" value="ECO:0007669"/>
    <property type="project" value="UniProtKB-KW"/>
</dbReference>
<dbReference type="Gene3D" id="1.10.510.10">
    <property type="entry name" value="Transferase(Phosphotransferase) domain 1"/>
    <property type="match status" value="1"/>
</dbReference>